<dbReference type="GO" id="GO:0015144">
    <property type="term" value="F:carbohydrate transmembrane transporter activity"/>
    <property type="evidence" value="ECO:0007669"/>
    <property type="project" value="InterPro"/>
</dbReference>
<dbReference type="RefSeq" id="XP_042594242.1">
    <property type="nucleotide sequence ID" value="XM_042738308.1"/>
</dbReference>
<dbReference type="Proteomes" id="UP001155660">
    <property type="component" value="Chromosome B14"/>
</dbReference>
<evidence type="ECO:0000256" key="2">
    <source>
        <dbReference type="ARBA" id="ARBA00005731"/>
    </source>
</evidence>
<evidence type="ECO:0000256" key="1">
    <source>
        <dbReference type="ARBA" id="ARBA00004141"/>
    </source>
</evidence>
<name>A0A9Q9X2X0_CYPCA</name>
<gene>
    <name evidence="7" type="primary">LOC109081162</name>
</gene>
<keyword evidence="5 6" id="KW-0472">Membrane</keyword>
<keyword evidence="3 6" id="KW-0812">Transmembrane</keyword>
<evidence type="ECO:0000256" key="3">
    <source>
        <dbReference type="ARBA" id="ARBA00022692"/>
    </source>
</evidence>
<proteinExistence type="inferred from homology"/>
<comment type="subcellular location">
    <subcellularLocation>
        <location evidence="1">Membrane</location>
        <topology evidence="1">Multi-pass membrane protein</topology>
    </subcellularLocation>
</comment>
<dbReference type="AlphaFoldDB" id="A0A9Q9X2X0"/>
<accession>A0A9Q9X2X0</accession>
<dbReference type="InterPro" id="IPR010651">
    <property type="entry name" value="Sugar_transport"/>
</dbReference>
<evidence type="ECO:0000256" key="6">
    <source>
        <dbReference type="SAM" id="Phobius"/>
    </source>
</evidence>
<sequence>MHCHNNKCSAYPLNKGQNRTLMALLAVIVLFVVRCCSTLSAEEPLSSNEASSTDATYGFVACVIAVLLYGSYFVPVKTVNTGDGMFFQWICCSAIWFVGLVTDTLFRPSRAHPAAMLGGALWATGKSYVAIIFFFVRSDVQKRTSAESMPLLIDDRVGLLGLFLIKSYYDCLCRIMFCVLCLGYTNLC</sequence>
<keyword evidence="4 6" id="KW-1133">Transmembrane helix</keyword>
<reference evidence="7" key="1">
    <citation type="submission" date="2025-08" db="UniProtKB">
        <authorList>
            <consortium name="RefSeq"/>
        </authorList>
    </citation>
    <scope>IDENTIFICATION</scope>
    <source>
        <tissue evidence="7">Muscle</tissue>
    </source>
</reference>
<feature type="transmembrane region" description="Helical" evidence="6">
    <location>
        <begin position="86"/>
        <end position="102"/>
    </location>
</feature>
<dbReference type="GO" id="GO:0016020">
    <property type="term" value="C:membrane"/>
    <property type="evidence" value="ECO:0007669"/>
    <property type="project" value="UniProtKB-SubCell"/>
</dbReference>
<feature type="transmembrane region" description="Helical" evidence="6">
    <location>
        <begin position="114"/>
        <end position="136"/>
    </location>
</feature>
<evidence type="ECO:0000313" key="7">
    <source>
        <dbReference type="RefSeq" id="XP_042594242.1"/>
    </source>
</evidence>
<evidence type="ECO:0000256" key="4">
    <source>
        <dbReference type="ARBA" id="ARBA00022989"/>
    </source>
</evidence>
<feature type="transmembrane region" description="Helical" evidence="6">
    <location>
        <begin position="55"/>
        <end position="74"/>
    </location>
</feature>
<feature type="transmembrane region" description="Helical" evidence="6">
    <location>
        <begin position="21"/>
        <end position="40"/>
    </location>
</feature>
<dbReference type="PANTHER" id="PTHR16119">
    <property type="entry name" value="TRANSMEMBRANE PROTEIN 144"/>
    <property type="match status" value="1"/>
</dbReference>
<protein>
    <submittedName>
        <fullName evidence="7">Uncharacterized protein LOC109081162 isoform X3</fullName>
    </submittedName>
</protein>
<comment type="similarity">
    <text evidence="2">Belongs to the TMEM144 family.</text>
</comment>
<dbReference type="InterPro" id="IPR012435">
    <property type="entry name" value="TMEM144"/>
</dbReference>
<dbReference type="GeneID" id="109081162"/>
<evidence type="ECO:0000256" key="5">
    <source>
        <dbReference type="ARBA" id="ARBA00023136"/>
    </source>
</evidence>
<organism evidence="7">
    <name type="scientific">Cyprinus carpio</name>
    <name type="common">Common carp</name>
    <dbReference type="NCBI Taxonomy" id="7962"/>
    <lineage>
        <taxon>Eukaryota</taxon>
        <taxon>Metazoa</taxon>
        <taxon>Chordata</taxon>
        <taxon>Craniata</taxon>
        <taxon>Vertebrata</taxon>
        <taxon>Euteleostomi</taxon>
        <taxon>Actinopterygii</taxon>
        <taxon>Neopterygii</taxon>
        <taxon>Teleostei</taxon>
        <taxon>Ostariophysi</taxon>
        <taxon>Cypriniformes</taxon>
        <taxon>Cyprinidae</taxon>
        <taxon>Cyprininae</taxon>
        <taxon>Cyprinus</taxon>
    </lineage>
</organism>
<dbReference type="PANTHER" id="PTHR16119:SF17">
    <property type="entry name" value="TRANSMEMBRANE PROTEIN 144"/>
    <property type="match status" value="1"/>
</dbReference>
<dbReference type="Pfam" id="PF07857">
    <property type="entry name" value="TMEM144"/>
    <property type="match status" value="1"/>
</dbReference>